<dbReference type="EMBL" id="JACVXA010000007">
    <property type="protein sequence ID" value="MBE3637252.1"/>
    <property type="molecule type" value="Genomic_DNA"/>
</dbReference>
<dbReference type="InterPro" id="IPR036318">
    <property type="entry name" value="FAD-bd_PCMH-like_sf"/>
</dbReference>
<organism evidence="6 7">
    <name type="scientific">Mangrovicoccus algicola</name>
    <dbReference type="NCBI Taxonomy" id="2771008"/>
    <lineage>
        <taxon>Bacteria</taxon>
        <taxon>Pseudomonadati</taxon>
        <taxon>Pseudomonadota</taxon>
        <taxon>Alphaproteobacteria</taxon>
        <taxon>Rhodobacterales</taxon>
        <taxon>Paracoccaceae</taxon>
        <taxon>Mangrovicoccus</taxon>
    </lineage>
</organism>
<evidence type="ECO:0000256" key="4">
    <source>
        <dbReference type="ARBA" id="ARBA00022827"/>
    </source>
</evidence>
<protein>
    <submittedName>
        <fullName evidence="6">FAD-binding oxidoreductase</fullName>
    </submittedName>
</protein>
<dbReference type="SUPFAM" id="SSF56176">
    <property type="entry name" value="FAD-binding/transporter-associated domain-like"/>
    <property type="match status" value="1"/>
</dbReference>
<accession>A0A8J6YTJ6</accession>
<dbReference type="InterPro" id="IPR016169">
    <property type="entry name" value="FAD-bd_PCMH_sub2"/>
</dbReference>
<dbReference type="Pfam" id="PF01565">
    <property type="entry name" value="FAD_binding_4"/>
    <property type="match status" value="1"/>
</dbReference>
<dbReference type="InterPro" id="IPR004113">
    <property type="entry name" value="FAD-bd_oxidored_4_C"/>
</dbReference>
<dbReference type="Gene3D" id="3.30.465.10">
    <property type="match status" value="1"/>
</dbReference>
<dbReference type="InterPro" id="IPR051264">
    <property type="entry name" value="FAD-oxidored/transferase_4"/>
</dbReference>
<dbReference type="SUPFAM" id="SSF55103">
    <property type="entry name" value="FAD-linked oxidases, C-terminal domain"/>
    <property type="match status" value="1"/>
</dbReference>
<evidence type="ECO:0000256" key="2">
    <source>
        <dbReference type="ARBA" id="ARBA00008000"/>
    </source>
</evidence>
<dbReference type="Pfam" id="PF02913">
    <property type="entry name" value="FAD-oxidase_C"/>
    <property type="match status" value="1"/>
</dbReference>
<dbReference type="GO" id="GO:0003824">
    <property type="term" value="F:catalytic activity"/>
    <property type="evidence" value="ECO:0007669"/>
    <property type="project" value="InterPro"/>
</dbReference>
<dbReference type="Proteomes" id="UP000609121">
    <property type="component" value="Unassembled WGS sequence"/>
</dbReference>
<evidence type="ECO:0000256" key="1">
    <source>
        <dbReference type="ARBA" id="ARBA00001974"/>
    </source>
</evidence>
<dbReference type="PANTHER" id="PTHR43716:SF2">
    <property type="entry name" value="BLL6224 PROTEIN"/>
    <property type="match status" value="1"/>
</dbReference>
<dbReference type="Gene3D" id="1.10.45.10">
    <property type="entry name" value="Vanillyl-alcohol Oxidase, Chain A, domain 4"/>
    <property type="match status" value="1"/>
</dbReference>
<dbReference type="AlphaFoldDB" id="A0A8J6YTJ6"/>
<reference evidence="6" key="1">
    <citation type="submission" date="2020-09" db="EMBL/GenBank/DDBJ databases">
        <title>A novel bacterium of genus Mangrovicoccus, isolated from South China Sea.</title>
        <authorList>
            <person name="Huang H."/>
            <person name="Mo K."/>
            <person name="Hu Y."/>
        </authorList>
    </citation>
    <scope>NUCLEOTIDE SEQUENCE</scope>
    <source>
        <strain evidence="6">HB182678</strain>
    </source>
</reference>
<dbReference type="InterPro" id="IPR016164">
    <property type="entry name" value="FAD-linked_Oxase-like_C"/>
</dbReference>
<comment type="similarity">
    <text evidence="2">Belongs to the FAD-binding oxidoreductase/transferase type 4 family.</text>
</comment>
<dbReference type="GO" id="GO:0022904">
    <property type="term" value="P:respiratory electron transport chain"/>
    <property type="evidence" value="ECO:0007669"/>
    <property type="project" value="TreeGrafter"/>
</dbReference>
<dbReference type="RefSeq" id="WP_193179638.1">
    <property type="nucleotide sequence ID" value="NZ_JACVXA010000007.1"/>
</dbReference>
<comment type="caution">
    <text evidence="6">The sequence shown here is derived from an EMBL/GenBank/DDBJ whole genome shotgun (WGS) entry which is preliminary data.</text>
</comment>
<dbReference type="FunFam" id="1.10.45.10:FF:000001">
    <property type="entry name" value="D-lactate dehydrogenase mitochondrial"/>
    <property type="match status" value="1"/>
</dbReference>
<gene>
    <name evidence="6" type="ORF">ICN82_03435</name>
</gene>
<name>A0A8J6YTJ6_9RHOB</name>
<comment type="cofactor">
    <cofactor evidence="1">
        <name>FAD</name>
        <dbReference type="ChEBI" id="CHEBI:57692"/>
    </cofactor>
</comment>
<evidence type="ECO:0000313" key="6">
    <source>
        <dbReference type="EMBL" id="MBE3637252.1"/>
    </source>
</evidence>
<dbReference type="Gene3D" id="3.30.70.2740">
    <property type="match status" value="1"/>
</dbReference>
<dbReference type="GO" id="GO:0071949">
    <property type="term" value="F:FAD binding"/>
    <property type="evidence" value="ECO:0007669"/>
    <property type="project" value="InterPro"/>
</dbReference>
<proteinExistence type="inferred from homology"/>
<sequence>MRILEEAAGRLTGRFGPSVVVTGAEARPYAGDMMYRATQAAVCVFRPDSTRMLSDGLKALADLDLDFVPRGGGSGLAGGATPDGTRASIIVSTERMRAIRRIDPRGRLMVAEAGVVLAEAQQAALEAGLQLGLTHGGAGSASLGGSISTNAGGANVLRYGMARDQLLGLEAVLPCGTVIGQASELWKDNTGYNLAQLIAGAEGTLAFVTAVTLKLRAGAKDRQAALFAVSSPAAALDLLALSHETLGEAICAAELMSGDAVDFAARMDCAGSPLEDRHDWLLLIEAEATSRFFDLAGGFEALLEEAFEQELVHDGVLAQSEAQRLGLWHLREGVAEAMDLHRGPILRTDCSVPVEAVPKFVAGVAEGTAAKAPEAFAAFFGHLGDGNIHVNFLPRPDIAPAGLPGALSLMVEDVARGLSGSVSAEHGIGLHKRDALARMKPAAELSLMARIKAAFDPGGRLNPGKIFSAPTGAADKEGSE</sequence>
<evidence type="ECO:0000256" key="3">
    <source>
        <dbReference type="ARBA" id="ARBA00022630"/>
    </source>
</evidence>
<feature type="domain" description="FAD-binding PCMH-type" evidence="5">
    <location>
        <begin position="35"/>
        <end position="218"/>
    </location>
</feature>
<dbReference type="InterPro" id="IPR016171">
    <property type="entry name" value="Vanillyl_alc_oxidase_C-sub2"/>
</dbReference>
<evidence type="ECO:0000313" key="7">
    <source>
        <dbReference type="Proteomes" id="UP000609121"/>
    </source>
</evidence>
<dbReference type="PANTHER" id="PTHR43716">
    <property type="entry name" value="D-2-HYDROXYGLUTARATE DEHYDROGENASE, MITOCHONDRIAL"/>
    <property type="match status" value="1"/>
</dbReference>
<evidence type="ECO:0000259" key="5">
    <source>
        <dbReference type="PROSITE" id="PS51387"/>
    </source>
</evidence>
<dbReference type="PROSITE" id="PS51387">
    <property type="entry name" value="FAD_PCMH"/>
    <property type="match status" value="1"/>
</dbReference>
<keyword evidence="3" id="KW-0285">Flavoprotein</keyword>
<dbReference type="InterPro" id="IPR016166">
    <property type="entry name" value="FAD-bd_PCMH"/>
</dbReference>
<keyword evidence="4" id="KW-0274">FAD</keyword>
<dbReference type="InterPro" id="IPR006094">
    <property type="entry name" value="Oxid_FAD_bind_N"/>
</dbReference>
<dbReference type="Gene3D" id="3.30.70.2190">
    <property type="match status" value="1"/>
</dbReference>
<keyword evidence="7" id="KW-1185">Reference proteome</keyword>